<dbReference type="Proteomes" id="UP000274922">
    <property type="component" value="Unassembled WGS sequence"/>
</dbReference>
<feature type="compositionally biased region" description="Polar residues" evidence="1">
    <location>
        <begin position="372"/>
        <end position="393"/>
    </location>
</feature>
<dbReference type="EMBL" id="ML014245">
    <property type="protein sequence ID" value="RKO99938.1"/>
    <property type="molecule type" value="Genomic_DNA"/>
</dbReference>
<feature type="region of interest" description="Disordered" evidence="1">
    <location>
        <begin position="372"/>
        <end position="395"/>
    </location>
</feature>
<feature type="signal peptide" evidence="2">
    <location>
        <begin position="1"/>
        <end position="23"/>
    </location>
</feature>
<feature type="compositionally biased region" description="Low complexity" evidence="1">
    <location>
        <begin position="338"/>
        <end position="351"/>
    </location>
</feature>
<keyword evidence="2" id="KW-0732">Signal</keyword>
<feature type="region of interest" description="Disordered" evidence="1">
    <location>
        <begin position="333"/>
        <end position="358"/>
    </location>
</feature>
<feature type="region of interest" description="Disordered" evidence="1">
    <location>
        <begin position="280"/>
        <end position="321"/>
    </location>
</feature>
<feature type="compositionally biased region" description="Basic and acidic residues" evidence="1">
    <location>
        <begin position="286"/>
        <end position="295"/>
    </location>
</feature>
<feature type="chain" id="PRO_5020965737" evidence="2">
    <location>
        <begin position="24"/>
        <end position="479"/>
    </location>
</feature>
<keyword evidence="4" id="KW-1185">Reference proteome</keyword>
<reference evidence="4" key="1">
    <citation type="journal article" date="2018" name="Nat. Microbiol.">
        <title>Leveraging single-cell genomics to expand the fungal tree of life.</title>
        <authorList>
            <person name="Ahrendt S.R."/>
            <person name="Quandt C.A."/>
            <person name="Ciobanu D."/>
            <person name="Clum A."/>
            <person name="Salamov A."/>
            <person name="Andreopoulos B."/>
            <person name="Cheng J.F."/>
            <person name="Woyke T."/>
            <person name="Pelin A."/>
            <person name="Henrissat B."/>
            <person name="Reynolds N.K."/>
            <person name="Benny G.L."/>
            <person name="Smith M.E."/>
            <person name="James T.Y."/>
            <person name="Grigoriev I.V."/>
        </authorList>
    </citation>
    <scope>NUCLEOTIDE SEQUENCE [LARGE SCALE GENOMIC DNA]</scope>
    <source>
        <strain evidence="4">ATCC 52028</strain>
    </source>
</reference>
<accession>A0A4V1IUB1</accession>
<feature type="compositionally biased region" description="Low complexity" evidence="1">
    <location>
        <begin position="296"/>
        <end position="309"/>
    </location>
</feature>
<evidence type="ECO:0000256" key="2">
    <source>
        <dbReference type="SAM" id="SignalP"/>
    </source>
</evidence>
<name>A0A4V1IUB1_9FUNG</name>
<protein>
    <submittedName>
        <fullName evidence="3">Uncharacterized protein</fullName>
    </submittedName>
</protein>
<organism evidence="3 4">
    <name type="scientific">Caulochytrium protostelioides</name>
    <dbReference type="NCBI Taxonomy" id="1555241"/>
    <lineage>
        <taxon>Eukaryota</taxon>
        <taxon>Fungi</taxon>
        <taxon>Fungi incertae sedis</taxon>
        <taxon>Chytridiomycota</taxon>
        <taxon>Chytridiomycota incertae sedis</taxon>
        <taxon>Chytridiomycetes</taxon>
        <taxon>Caulochytriales</taxon>
        <taxon>Caulochytriaceae</taxon>
        <taxon>Caulochytrium</taxon>
    </lineage>
</organism>
<sequence>MARHHGLLMTLLFLLVAAMTMKAAPVGEGIPAELPLTSESRPLLRIPAELLFIRQFNILVKNGFTAKQLNVIDHNRVWARRGFNRDVLVDLEFAGRLAAGDPSKAEAEVWARAMRDAQTVLQGPSSHRIRAGVESELMAFKVLATATLMESLTDQLHVNLKRAYEKLAGPSPEDVPLRSSAATTTSSVPATGIAPLIVAPSNRRPHWARPVDVVVSADFVLDYTLLCELYGRIKAELIWEANERRGRVDPGERRRIELEELQASVRDMLSHFAEKAQLSPVARGGQLHDKSEEVSKVVPSSSRPTPSEVQQLTTSSTDDEVHNEMFPIDLNEYAEPASSSSSSRSTSPSSSRLLMKSLPQGPGWKLMWPAVQTSTAPSTAPSIDSATRPQSPATDDMTAPLAGLDSQDPDLPYADAIRKMEHYQTDVYRRASLPRSQPRVGSRIVDSNRPPLQPTTGAVWKAAGAANHAANEIIHRAGI</sequence>
<dbReference type="AlphaFoldDB" id="A0A4V1IUB1"/>
<gene>
    <name evidence="3" type="ORF">CXG81DRAFT_20029</name>
</gene>
<proteinExistence type="predicted"/>
<evidence type="ECO:0000313" key="4">
    <source>
        <dbReference type="Proteomes" id="UP000274922"/>
    </source>
</evidence>
<evidence type="ECO:0000313" key="3">
    <source>
        <dbReference type="EMBL" id="RKO99938.1"/>
    </source>
</evidence>
<evidence type="ECO:0000256" key="1">
    <source>
        <dbReference type="SAM" id="MobiDB-lite"/>
    </source>
</evidence>